<dbReference type="EMBL" id="BPLQ01002052">
    <property type="protein sequence ID" value="GIX88300.1"/>
    <property type="molecule type" value="Genomic_DNA"/>
</dbReference>
<accession>A0AAV4NTP6</accession>
<keyword evidence="2" id="KW-1185">Reference proteome</keyword>
<evidence type="ECO:0000313" key="1">
    <source>
        <dbReference type="EMBL" id="GIX88300.1"/>
    </source>
</evidence>
<proteinExistence type="predicted"/>
<reference evidence="1 2" key="1">
    <citation type="submission" date="2021-06" db="EMBL/GenBank/DDBJ databases">
        <title>Caerostris darwini draft genome.</title>
        <authorList>
            <person name="Kono N."/>
            <person name="Arakawa K."/>
        </authorList>
    </citation>
    <scope>NUCLEOTIDE SEQUENCE [LARGE SCALE GENOMIC DNA]</scope>
</reference>
<gene>
    <name evidence="1" type="ORF">CDAR_392511</name>
</gene>
<comment type="caution">
    <text evidence="1">The sequence shown here is derived from an EMBL/GenBank/DDBJ whole genome shotgun (WGS) entry which is preliminary data.</text>
</comment>
<dbReference type="Proteomes" id="UP001054837">
    <property type="component" value="Unassembled WGS sequence"/>
</dbReference>
<name>A0AAV4NTP6_9ARAC</name>
<organism evidence="1 2">
    <name type="scientific">Caerostris darwini</name>
    <dbReference type="NCBI Taxonomy" id="1538125"/>
    <lineage>
        <taxon>Eukaryota</taxon>
        <taxon>Metazoa</taxon>
        <taxon>Ecdysozoa</taxon>
        <taxon>Arthropoda</taxon>
        <taxon>Chelicerata</taxon>
        <taxon>Arachnida</taxon>
        <taxon>Araneae</taxon>
        <taxon>Araneomorphae</taxon>
        <taxon>Entelegynae</taxon>
        <taxon>Araneoidea</taxon>
        <taxon>Araneidae</taxon>
        <taxon>Caerostris</taxon>
    </lineage>
</organism>
<dbReference type="AlphaFoldDB" id="A0AAV4NTP6"/>
<evidence type="ECO:0000313" key="2">
    <source>
        <dbReference type="Proteomes" id="UP001054837"/>
    </source>
</evidence>
<sequence length="92" mass="10487">MQRTGRVQESWLAWKEGKLTCSPTLLPNDIATLAAKEKKMSFISKGHERNEKKREKNVPNGVQQMVQWNALHSMVSDLFLLASMPLARESSF</sequence>
<protein>
    <submittedName>
        <fullName evidence="1">Uncharacterized protein</fullName>
    </submittedName>
</protein>